<proteinExistence type="predicted"/>
<name>A0A392V2L8_9FABA</name>
<dbReference type="PANTHER" id="PTHR14795:SF0">
    <property type="entry name" value="TRANSMEMBRANE PROTEIN 62"/>
    <property type="match status" value="1"/>
</dbReference>
<dbReference type="PANTHER" id="PTHR14795">
    <property type="entry name" value="HELICASE RELATED"/>
    <property type="match status" value="1"/>
</dbReference>
<feature type="non-terminal residue" evidence="1">
    <location>
        <position position="45"/>
    </location>
</feature>
<protein>
    <submittedName>
        <fullName evidence="1">Putative metallophosphoesterase</fullName>
    </submittedName>
</protein>
<sequence>MKQNEDEWVEYRNVMDDVIERSGLHKSLFYDLRGNHDSFGVPVIG</sequence>
<evidence type="ECO:0000313" key="1">
    <source>
        <dbReference type="EMBL" id="MCI80650.1"/>
    </source>
</evidence>
<evidence type="ECO:0000313" key="2">
    <source>
        <dbReference type="Proteomes" id="UP000265520"/>
    </source>
</evidence>
<organism evidence="1 2">
    <name type="scientific">Trifolium medium</name>
    <dbReference type="NCBI Taxonomy" id="97028"/>
    <lineage>
        <taxon>Eukaryota</taxon>
        <taxon>Viridiplantae</taxon>
        <taxon>Streptophyta</taxon>
        <taxon>Embryophyta</taxon>
        <taxon>Tracheophyta</taxon>
        <taxon>Spermatophyta</taxon>
        <taxon>Magnoliopsida</taxon>
        <taxon>eudicotyledons</taxon>
        <taxon>Gunneridae</taxon>
        <taxon>Pentapetalae</taxon>
        <taxon>rosids</taxon>
        <taxon>fabids</taxon>
        <taxon>Fabales</taxon>
        <taxon>Fabaceae</taxon>
        <taxon>Papilionoideae</taxon>
        <taxon>50 kb inversion clade</taxon>
        <taxon>NPAAA clade</taxon>
        <taxon>Hologalegina</taxon>
        <taxon>IRL clade</taxon>
        <taxon>Trifolieae</taxon>
        <taxon>Trifolium</taxon>
    </lineage>
</organism>
<accession>A0A392V2L8</accession>
<comment type="caution">
    <text evidence="1">The sequence shown here is derived from an EMBL/GenBank/DDBJ whole genome shotgun (WGS) entry which is preliminary data.</text>
</comment>
<keyword evidence="2" id="KW-1185">Reference proteome</keyword>
<dbReference type="Proteomes" id="UP000265520">
    <property type="component" value="Unassembled WGS sequence"/>
</dbReference>
<dbReference type="AlphaFoldDB" id="A0A392V2L8"/>
<dbReference type="EMBL" id="LXQA011000331">
    <property type="protein sequence ID" value="MCI80650.1"/>
    <property type="molecule type" value="Genomic_DNA"/>
</dbReference>
<reference evidence="1 2" key="1">
    <citation type="journal article" date="2018" name="Front. Plant Sci.">
        <title>Red Clover (Trifolium pratense) and Zigzag Clover (T. medium) - A Picture of Genomic Similarities and Differences.</title>
        <authorList>
            <person name="Dluhosova J."/>
            <person name="Istvanek J."/>
            <person name="Nedelnik J."/>
            <person name="Repkova J."/>
        </authorList>
    </citation>
    <scope>NUCLEOTIDE SEQUENCE [LARGE SCALE GENOMIC DNA]</scope>
    <source>
        <strain evidence="2">cv. 10/8</strain>
        <tissue evidence="1">Leaf</tissue>
    </source>
</reference>